<accession>A0A0C3Q909</accession>
<dbReference type="Proteomes" id="UP000054248">
    <property type="component" value="Unassembled WGS sequence"/>
</dbReference>
<reference evidence="2" key="2">
    <citation type="submission" date="2015-01" db="EMBL/GenBank/DDBJ databases">
        <title>Evolutionary Origins and Diversification of the Mycorrhizal Mutualists.</title>
        <authorList>
            <consortium name="DOE Joint Genome Institute"/>
            <consortium name="Mycorrhizal Genomics Consortium"/>
            <person name="Kohler A."/>
            <person name="Kuo A."/>
            <person name="Nagy L.G."/>
            <person name="Floudas D."/>
            <person name="Copeland A."/>
            <person name="Barry K.W."/>
            <person name="Cichocki N."/>
            <person name="Veneault-Fourrey C."/>
            <person name="LaButti K."/>
            <person name="Lindquist E.A."/>
            <person name="Lipzen A."/>
            <person name="Lundell T."/>
            <person name="Morin E."/>
            <person name="Murat C."/>
            <person name="Riley R."/>
            <person name="Ohm R."/>
            <person name="Sun H."/>
            <person name="Tunlid A."/>
            <person name="Henrissat B."/>
            <person name="Grigoriev I.V."/>
            <person name="Hibbett D.S."/>
            <person name="Martin F."/>
        </authorList>
    </citation>
    <scope>NUCLEOTIDE SEQUENCE [LARGE SCALE GENOMIC DNA]</scope>
    <source>
        <strain evidence="2">MUT 4182</strain>
    </source>
</reference>
<dbReference type="SUPFAM" id="SSF52047">
    <property type="entry name" value="RNI-like"/>
    <property type="match status" value="1"/>
</dbReference>
<gene>
    <name evidence="1" type="ORF">M407DRAFT_29361</name>
</gene>
<sequence length="423" mass="47690">MNINETIPPELLVLILDYIYADAIVSIPLAPSTPPPLDHHPLLDMMLVCRSWHQVIMSTPVFWTFIWIGAGIGPQSLEARRLKGLLGRSGQLPLSVMIAPERMERTEHFHTAHEALRGHFQQVETLSLVSMDKKTENMPSAEDIQQLLQHPLPSLKRLNVGGFYISLPLFGQSIRLEIWIDSPQLQELSCHHHFIFPKSPLHLISISLTLDSSTHLSLIPNSIDLPLLLELRLTRCKLGTLLSAFITPSLRRLFVHADVSRSPTRPELRPYPKLEELQWTDKGPDPTFSALLPLCPNLIRYSNYLVGDEENIELQHIDTPAAIIGLLSGEPGDNHAPMTPSWPKLEEILLDVGQCDDISVLVDAIPSLKRIRILQNFATRSDEETRQREATLLPSLREMVDIAFWLDPWGSNLGMHFEATEGV</sequence>
<protein>
    <submittedName>
        <fullName evidence="1">Uncharacterized protein</fullName>
    </submittedName>
</protein>
<keyword evidence="2" id="KW-1185">Reference proteome</keyword>
<proteinExistence type="predicted"/>
<dbReference type="HOGENOM" id="CLU_048163_0_0_1"/>
<dbReference type="EMBL" id="KN823153">
    <property type="protein sequence ID" value="KIO20976.1"/>
    <property type="molecule type" value="Genomic_DNA"/>
</dbReference>
<dbReference type="InterPro" id="IPR032675">
    <property type="entry name" value="LRR_dom_sf"/>
</dbReference>
<dbReference type="Gene3D" id="1.20.1280.50">
    <property type="match status" value="1"/>
</dbReference>
<reference evidence="1 2" key="1">
    <citation type="submission" date="2014-04" db="EMBL/GenBank/DDBJ databases">
        <authorList>
            <consortium name="DOE Joint Genome Institute"/>
            <person name="Kuo A."/>
            <person name="Girlanda M."/>
            <person name="Perotto S."/>
            <person name="Kohler A."/>
            <person name="Nagy L.G."/>
            <person name="Floudas D."/>
            <person name="Copeland A."/>
            <person name="Barry K.W."/>
            <person name="Cichocki N."/>
            <person name="Veneault-Fourrey C."/>
            <person name="LaButti K."/>
            <person name="Lindquist E.A."/>
            <person name="Lipzen A."/>
            <person name="Lundell T."/>
            <person name="Morin E."/>
            <person name="Murat C."/>
            <person name="Sun H."/>
            <person name="Tunlid A."/>
            <person name="Henrissat B."/>
            <person name="Grigoriev I.V."/>
            <person name="Hibbett D.S."/>
            <person name="Martin F."/>
            <person name="Nordberg H.P."/>
            <person name="Cantor M.N."/>
            <person name="Hua S.X."/>
        </authorList>
    </citation>
    <scope>NUCLEOTIDE SEQUENCE [LARGE SCALE GENOMIC DNA]</scope>
    <source>
        <strain evidence="1 2">MUT 4182</strain>
    </source>
</reference>
<dbReference type="AlphaFoldDB" id="A0A0C3Q909"/>
<evidence type="ECO:0000313" key="1">
    <source>
        <dbReference type="EMBL" id="KIO20976.1"/>
    </source>
</evidence>
<dbReference type="SUPFAM" id="SSF81383">
    <property type="entry name" value="F-box domain"/>
    <property type="match status" value="1"/>
</dbReference>
<dbReference type="InterPro" id="IPR036047">
    <property type="entry name" value="F-box-like_dom_sf"/>
</dbReference>
<evidence type="ECO:0000313" key="2">
    <source>
        <dbReference type="Proteomes" id="UP000054248"/>
    </source>
</evidence>
<name>A0A0C3Q909_9AGAM</name>
<dbReference type="Gene3D" id="3.80.10.10">
    <property type="entry name" value="Ribonuclease Inhibitor"/>
    <property type="match status" value="1"/>
</dbReference>
<dbReference type="OrthoDB" id="3171948at2759"/>
<organism evidence="1 2">
    <name type="scientific">Tulasnella calospora MUT 4182</name>
    <dbReference type="NCBI Taxonomy" id="1051891"/>
    <lineage>
        <taxon>Eukaryota</taxon>
        <taxon>Fungi</taxon>
        <taxon>Dikarya</taxon>
        <taxon>Basidiomycota</taxon>
        <taxon>Agaricomycotina</taxon>
        <taxon>Agaricomycetes</taxon>
        <taxon>Cantharellales</taxon>
        <taxon>Tulasnellaceae</taxon>
        <taxon>Tulasnella</taxon>
    </lineage>
</organism>